<proteinExistence type="inferred from homology"/>
<dbReference type="Pfam" id="PF00106">
    <property type="entry name" value="adh_short"/>
    <property type="match status" value="1"/>
</dbReference>
<evidence type="ECO:0000313" key="4">
    <source>
        <dbReference type="Proteomes" id="UP001261125"/>
    </source>
</evidence>
<evidence type="ECO:0000256" key="1">
    <source>
        <dbReference type="ARBA" id="ARBA00006484"/>
    </source>
</evidence>
<keyword evidence="2" id="KW-0560">Oxidoreductase</keyword>
<dbReference type="InterPro" id="IPR036291">
    <property type="entry name" value="NAD(P)-bd_dom_sf"/>
</dbReference>
<comment type="caution">
    <text evidence="3">The sequence shown here is derived from an EMBL/GenBank/DDBJ whole genome shotgun (WGS) entry which is preliminary data.</text>
</comment>
<dbReference type="SUPFAM" id="SSF51735">
    <property type="entry name" value="NAD(P)-binding Rossmann-fold domains"/>
    <property type="match status" value="1"/>
</dbReference>
<dbReference type="RefSeq" id="WP_316004675.1">
    <property type="nucleotide sequence ID" value="NZ_JAWDIT010000004.1"/>
</dbReference>
<dbReference type="NCBIfam" id="NF004513">
    <property type="entry name" value="PRK05854.1"/>
    <property type="match status" value="1"/>
</dbReference>
<gene>
    <name evidence="3" type="ORF">RWH44_11525</name>
</gene>
<dbReference type="Proteomes" id="UP001261125">
    <property type="component" value="Unassembled WGS sequence"/>
</dbReference>
<dbReference type="PANTHER" id="PTHR24320">
    <property type="entry name" value="RETINOL DEHYDROGENASE"/>
    <property type="match status" value="1"/>
</dbReference>
<sequence length="304" mass="32218">MSPESPRSLRGRLAVVTGASDGIGTVIATRLAELGAEVVLPVRSAEKGRRALDAVRRVVPDAVASTRTLDLASLDSVDALVRGLREEGRPVHLLVNNAGVMTPPHRQETADGFELQWGTNHLGHAALTLGLLPLLRAGGARVVHQTSIAARRGRFDAAAVAAEPYDAMASYVQSKIAIGLFARDLQERSRTEGWGITSTLAHPGVSPTNLLAAQPGLGRERELAGRRVIRLLSRLHITGTVASAAEPAVLAATVPISDGTFFGPSRLIGGPAKALEAWEPFRRDDDARRLWALTLDAIGSRFAA</sequence>
<comment type="similarity">
    <text evidence="1">Belongs to the short-chain dehydrogenases/reductases (SDR) family.</text>
</comment>
<protein>
    <submittedName>
        <fullName evidence="3">SDR family oxidoreductase</fullName>
    </submittedName>
</protein>
<dbReference type="PROSITE" id="PS00061">
    <property type="entry name" value="ADH_SHORT"/>
    <property type="match status" value="1"/>
</dbReference>
<name>A0ABU3SNG0_9MICO</name>
<keyword evidence="4" id="KW-1185">Reference proteome</keyword>
<dbReference type="EMBL" id="JAWDIT010000004">
    <property type="protein sequence ID" value="MDU0346328.1"/>
    <property type="molecule type" value="Genomic_DNA"/>
</dbReference>
<dbReference type="InterPro" id="IPR020904">
    <property type="entry name" value="Sc_DH/Rdtase_CS"/>
</dbReference>
<dbReference type="PANTHER" id="PTHR24320:SF148">
    <property type="entry name" value="NAD(P)-BINDING ROSSMANN-FOLD SUPERFAMILY PROTEIN"/>
    <property type="match status" value="1"/>
</dbReference>
<evidence type="ECO:0000256" key="2">
    <source>
        <dbReference type="ARBA" id="ARBA00023002"/>
    </source>
</evidence>
<accession>A0ABU3SNG0</accession>
<dbReference type="InterPro" id="IPR002347">
    <property type="entry name" value="SDR_fam"/>
</dbReference>
<dbReference type="Gene3D" id="3.40.50.720">
    <property type="entry name" value="NAD(P)-binding Rossmann-like Domain"/>
    <property type="match status" value="1"/>
</dbReference>
<evidence type="ECO:0000313" key="3">
    <source>
        <dbReference type="EMBL" id="MDU0346328.1"/>
    </source>
</evidence>
<organism evidence="3 4">
    <name type="scientific">Microbacterium phycohabitans</name>
    <dbReference type="NCBI Taxonomy" id="3075993"/>
    <lineage>
        <taxon>Bacteria</taxon>
        <taxon>Bacillati</taxon>
        <taxon>Actinomycetota</taxon>
        <taxon>Actinomycetes</taxon>
        <taxon>Micrococcales</taxon>
        <taxon>Microbacteriaceae</taxon>
        <taxon>Microbacterium</taxon>
    </lineage>
</organism>
<dbReference type="PRINTS" id="PR00081">
    <property type="entry name" value="GDHRDH"/>
</dbReference>
<reference evidence="3 4" key="1">
    <citation type="submission" date="2023-09" db="EMBL/GenBank/DDBJ databases">
        <title>Microbacterium fusihabitans sp. nov., Microbacterium phycihabitans sp. nov., and Microbacterium cervinum sp. nov., isolated from dried seaweeds of beach.</title>
        <authorList>
            <person name="Lee S.D."/>
        </authorList>
    </citation>
    <scope>NUCLEOTIDE SEQUENCE [LARGE SCALE GENOMIC DNA]</scope>
    <source>
        <strain evidence="3 4">KSW2-29</strain>
    </source>
</reference>